<feature type="region of interest" description="Disordered" evidence="6">
    <location>
        <begin position="446"/>
        <end position="478"/>
    </location>
</feature>
<evidence type="ECO:0000313" key="8">
    <source>
        <dbReference type="EMBL" id="KAE8964858.1"/>
    </source>
</evidence>
<feature type="compositionally biased region" description="Acidic residues" evidence="6">
    <location>
        <begin position="464"/>
        <end position="478"/>
    </location>
</feature>
<sequence>AVDCESQDSTALREVQVNAEGARVNFLSDVWQNICRAHVLGCQLVLFGSGMTYALLPTGARHDALAIAEQMEEVMEQMANDGWKVGAVITDNAGQCGRARRILSLRYPSISFQICFAHDLNNLVKAVLKSDFSVVTKEASDAVNALNASSAKWLVEARTSMADTYGYFLSLKQLCETRWNSMHGCFASLLRVKSALELLEFKFRDAADFPDAVRVFRSASFWARLKDAEEVVRPLSFASLKLQRDENSLADVVVCYLDIFMGFSARAVGTRNLILEVERRWNQCEQPLMLLALFLHPVHMKAGQKLLNKTPHTTIGSLCQIGVYYFRRFTGENPGSLGEHLYNWLKGKLALPPEGGFSSVNTFWDFMRDDMPGSKLPTLAMLVLSIVVNTATCERYFSELALIHTAKRNKMSVEKARKIAAIRKKVRESDHLDEILKSDRIKKLTNPTERRRRQDDRFECNQADAEEESDGETGSDLGSDDAFEYWGAVLAGLEEDEDLSPSYSRAVSSNGAAVARSTDSIHNRDNSSSSTPDRGQNAAAERAREEREFRGKISEIAEQATEAIPEPIKHPFPAFNDRNFPQEIFLTGLRGQKISLAELCQASQVTSEDPVWHFASPVRFNQVVHR</sequence>
<evidence type="ECO:0000259" key="7">
    <source>
        <dbReference type="Pfam" id="PF05699"/>
    </source>
</evidence>
<proteinExistence type="predicted"/>
<dbReference type="InterPro" id="IPR052035">
    <property type="entry name" value="ZnF_BED_domain_contain"/>
</dbReference>
<keyword evidence="2" id="KW-0479">Metal-binding</keyword>
<gene>
    <name evidence="8" type="ORF">PF011_g28512</name>
</gene>
<dbReference type="Proteomes" id="UP000460718">
    <property type="component" value="Unassembled WGS sequence"/>
</dbReference>
<reference evidence="8 9" key="1">
    <citation type="submission" date="2018-09" db="EMBL/GenBank/DDBJ databases">
        <title>Genomic investigation of the strawberry pathogen Phytophthora fragariae indicates pathogenicity is determined by transcriptional variation in three key races.</title>
        <authorList>
            <person name="Adams T.M."/>
            <person name="Armitage A.D."/>
            <person name="Sobczyk M.K."/>
            <person name="Bates H.J."/>
            <person name="Dunwell J.M."/>
            <person name="Nellist C.F."/>
            <person name="Harrison R.J."/>
        </authorList>
    </citation>
    <scope>NUCLEOTIDE SEQUENCE [LARGE SCALE GENOMIC DNA]</scope>
    <source>
        <strain evidence="8 9">SCRP245</strain>
    </source>
</reference>
<evidence type="ECO:0000256" key="1">
    <source>
        <dbReference type="ARBA" id="ARBA00004123"/>
    </source>
</evidence>
<evidence type="ECO:0000313" key="9">
    <source>
        <dbReference type="Proteomes" id="UP000460718"/>
    </source>
</evidence>
<evidence type="ECO:0000256" key="6">
    <source>
        <dbReference type="SAM" id="MobiDB-lite"/>
    </source>
</evidence>
<feature type="domain" description="HAT C-terminal dimerisation" evidence="7">
    <location>
        <begin position="375"/>
        <end position="423"/>
    </location>
</feature>
<comment type="caution">
    <text evidence="8">The sequence shown here is derived from an EMBL/GenBank/DDBJ whole genome shotgun (WGS) entry which is preliminary data.</text>
</comment>
<organism evidence="8 9">
    <name type="scientific">Phytophthora fragariae</name>
    <dbReference type="NCBI Taxonomy" id="53985"/>
    <lineage>
        <taxon>Eukaryota</taxon>
        <taxon>Sar</taxon>
        <taxon>Stramenopiles</taxon>
        <taxon>Oomycota</taxon>
        <taxon>Peronosporomycetes</taxon>
        <taxon>Peronosporales</taxon>
        <taxon>Peronosporaceae</taxon>
        <taxon>Phytophthora</taxon>
    </lineage>
</organism>
<accession>A0A6A3H7U2</accession>
<keyword evidence="5" id="KW-0539">Nucleus</keyword>
<feature type="non-terminal residue" evidence="8">
    <location>
        <position position="1"/>
    </location>
</feature>
<feature type="region of interest" description="Disordered" evidence="6">
    <location>
        <begin position="501"/>
        <end position="549"/>
    </location>
</feature>
<dbReference type="InterPro" id="IPR008906">
    <property type="entry name" value="HATC_C_dom"/>
</dbReference>
<name>A0A6A3H7U2_9STRA</name>
<dbReference type="AlphaFoldDB" id="A0A6A3H7U2"/>
<evidence type="ECO:0000256" key="5">
    <source>
        <dbReference type="ARBA" id="ARBA00023242"/>
    </source>
</evidence>
<protein>
    <recommendedName>
        <fullName evidence="7">HAT C-terminal dimerisation domain-containing protein</fullName>
    </recommendedName>
</protein>
<dbReference type="GO" id="GO:0005634">
    <property type="term" value="C:nucleus"/>
    <property type="evidence" value="ECO:0007669"/>
    <property type="project" value="UniProtKB-SubCell"/>
</dbReference>
<evidence type="ECO:0000256" key="3">
    <source>
        <dbReference type="ARBA" id="ARBA00022771"/>
    </source>
</evidence>
<dbReference type="InterPro" id="IPR012337">
    <property type="entry name" value="RNaseH-like_sf"/>
</dbReference>
<keyword evidence="4" id="KW-0862">Zinc</keyword>
<keyword evidence="3" id="KW-0863">Zinc-finger</keyword>
<dbReference type="GO" id="GO:0046983">
    <property type="term" value="F:protein dimerization activity"/>
    <property type="evidence" value="ECO:0007669"/>
    <property type="project" value="InterPro"/>
</dbReference>
<dbReference type="EMBL" id="QXFW01004655">
    <property type="protein sequence ID" value="KAE8964858.1"/>
    <property type="molecule type" value="Genomic_DNA"/>
</dbReference>
<dbReference type="SUPFAM" id="SSF53098">
    <property type="entry name" value="Ribonuclease H-like"/>
    <property type="match status" value="1"/>
</dbReference>
<feature type="compositionally biased region" description="Basic and acidic residues" evidence="6">
    <location>
        <begin position="446"/>
        <end position="459"/>
    </location>
</feature>
<dbReference type="Pfam" id="PF05699">
    <property type="entry name" value="Dimer_Tnp_hAT"/>
    <property type="match status" value="1"/>
</dbReference>
<dbReference type="PANTHER" id="PTHR46481:SF10">
    <property type="entry name" value="ZINC FINGER BED DOMAIN-CONTAINING PROTEIN 39"/>
    <property type="match status" value="1"/>
</dbReference>
<evidence type="ECO:0000256" key="2">
    <source>
        <dbReference type="ARBA" id="ARBA00022723"/>
    </source>
</evidence>
<dbReference type="PANTHER" id="PTHR46481">
    <property type="entry name" value="ZINC FINGER BED DOMAIN-CONTAINING PROTEIN 4"/>
    <property type="match status" value="1"/>
</dbReference>
<evidence type="ECO:0000256" key="4">
    <source>
        <dbReference type="ARBA" id="ARBA00022833"/>
    </source>
</evidence>
<comment type="subcellular location">
    <subcellularLocation>
        <location evidence="1">Nucleus</location>
    </subcellularLocation>
</comment>
<feature type="compositionally biased region" description="Polar residues" evidence="6">
    <location>
        <begin position="501"/>
        <end position="511"/>
    </location>
</feature>
<dbReference type="GO" id="GO:0008270">
    <property type="term" value="F:zinc ion binding"/>
    <property type="evidence" value="ECO:0007669"/>
    <property type="project" value="UniProtKB-KW"/>
</dbReference>